<reference evidence="3" key="1">
    <citation type="journal article" date="2019" name="Int. J. Syst. Evol. Microbiol.">
        <title>The Global Catalogue of Microorganisms (GCM) 10K type strain sequencing project: providing services to taxonomists for standard genome sequencing and annotation.</title>
        <authorList>
            <consortium name="The Broad Institute Genomics Platform"/>
            <consortium name="The Broad Institute Genome Sequencing Center for Infectious Disease"/>
            <person name="Wu L."/>
            <person name="Ma J."/>
        </authorList>
    </citation>
    <scope>NUCLEOTIDE SEQUENCE [LARGE SCALE GENOMIC DNA]</scope>
    <source>
        <strain evidence="3">CCUG 60742</strain>
    </source>
</reference>
<sequence length="215" mass="23798">MYKKLLLVCVSAITIHTAKAQTEKGSQMIGASFGFSTSTSNFKTFDASINALGPTQHSKFTTYNIGPDYSYFIADNLDLGAGVSYGYSKQENEAGFTFPNEQRSRAFNAGLYLRKYVLFENKIGIRTGPYLNYNMTKLTAFDSGNPSYYNNTNKTYSGGIGLDFVYFPVKKLALAARMGNINYSHQKMEGYTEGTSNGFNASFVNGVNFSVNYVF</sequence>
<keyword evidence="3" id="KW-1185">Reference proteome</keyword>
<keyword evidence="1" id="KW-0732">Signal</keyword>
<comment type="caution">
    <text evidence="2">The sequence shown here is derived from an EMBL/GenBank/DDBJ whole genome shotgun (WGS) entry which is preliminary data.</text>
</comment>
<dbReference type="RefSeq" id="WP_377144798.1">
    <property type="nucleotide sequence ID" value="NZ_JBHTIA010000012.1"/>
</dbReference>
<proteinExistence type="predicted"/>
<name>A0ABW2ZL08_9SPHI</name>
<organism evidence="2 3">
    <name type="scientific">Mucilaginibacter lutimaris</name>
    <dbReference type="NCBI Taxonomy" id="931629"/>
    <lineage>
        <taxon>Bacteria</taxon>
        <taxon>Pseudomonadati</taxon>
        <taxon>Bacteroidota</taxon>
        <taxon>Sphingobacteriia</taxon>
        <taxon>Sphingobacteriales</taxon>
        <taxon>Sphingobacteriaceae</taxon>
        <taxon>Mucilaginibacter</taxon>
    </lineage>
</organism>
<evidence type="ECO:0000313" key="3">
    <source>
        <dbReference type="Proteomes" id="UP001597073"/>
    </source>
</evidence>
<evidence type="ECO:0000256" key="1">
    <source>
        <dbReference type="SAM" id="SignalP"/>
    </source>
</evidence>
<feature type="signal peptide" evidence="1">
    <location>
        <begin position="1"/>
        <end position="20"/>
    </location>
</feature>
<protein>
    <submittedName>
        <fullName evidence="2">Autotransporter outer membrane beta-barrel domain-containing protein</fullName>
    </submittedName>
</protein>
<dbReference type="EMBL" id="JBHTIA010000012">
    <property type="protein sequence ID" value="MFD0766670.1"/>
    <property type="molecule type" value="Genomic_DNA"/>
</dbReference>
<dbReference type="Proteomes" id="UP001597073">
    <property type="component" value="Unassembled WGS sequence"/>
</dbReference>
<accession>A0ABW2ZL08</accession>
<evidence type="ECO:0000313" key="2">
    <source>
        <dbReference type="EMBL" id="MFD0766670.1"/>
    </source>
</evidence>
<feature type="chain" id="PRO_5046951132" evidence="1">
    <location>
        <begin position="21"/>
        <end position="215"/>
    </location>
</feature>
<gene>
    <name evidence="2" type="ORF">ACFQZI_17545</name>
</gene>